<feature type="signal peptide" evidence="1">
    <location>
        <begin position="1"/>
        <end position="17"/>
    </location>
</feature>
<dbReference type="Proteomes" id="UP000245489">
    <property type="component" value="Unassembled WGS sequence"/>
</dbReference>
<sequence>MKKLLLLFLLIPFLSTAQIQVSTSFSYAVEKGFGHEANFAGSGFELSLRKHLSDKFRTTATTGAYDMRLALVAVSNYDYSSKVFGYSYKTVVPLTVGGEYYLLSKTLVKPFLGLETGAFYTKYDSQINEVYRNYVPPLETGSRLNWGFSPSFGIHLQEYADRLGIFVKVKYTGITYSEGYNNLVSLNAGITFKFGKKILWKPPVIEVPESTPYYEKK</sequence>
<proteinExistence type="predicted"/>
<dbReference type="AlphaFoldDB" id="A0A316EFP4"/>
<evidence type="ECO:0008006" key="4">
    <source>
        <dbReference type="Google" id="ProtNLM"/>
    </source>
</evidence>
<gene>
    <name evidence="2" type="ORF">LV89_00484</name>
</gene>
<dbReference type="RefSeq" id="WP_109741265.1">
    <property type="nucleotide sequence ID" value="NZ_QGGO01000002.1"/>
</dbReference>
<organism evidence="2 3">
    <name type="scientific">Arcicella aurantiaca</name>
    <dbReference type="NCBI Taxonomy" id="591202"/>
    <lineage>
        <taxon>Bacteria</taxon>
        <taxon>Pseudomonadati</taxon>
        <taxon>Bacteroidota</taxon>
        <taxon>Cytophagia</taxon>
        <taxon>Cytophagales</taxon>
        <taxon>Flectobacillaceae</taxon>
        <taxon>Arcicella</taxon>
    </lineage>
</organism>
<reference evidence="2 3" key="1">
    <citation type="submission" date="2018-05" db="EMBL/GenBank/DDBJ databases">
        <title>Genomic Encyclopedia of Archaeal and Bacterial Type Strains, Phase II (KMG-II): from individual species to whole genera.</title>
        <authorList>
            <person name="Goeker M."/>
        </authorList>
    </citation>
    <scope>NUCLEOTIDE SEQUENCE [LARGE SCALE GENOMIC DNA]</scope>
    <source>
        <strain evidence="2 3">DSM 22214</strain>
    </source>
</reference>
<keyword evidence="1" id="KW-0732">Signal</keyword>
<dbReference type="OrthoDB" id="954058at2"/>
<feature type="chain" id="PRO_5016240344" description="Outer membrane protein with beta-barrel domain" evidence="1">
    <location>
        <begin position="18"/>
        <end position="217"/>
    </location>
</feature>
<protein>
    <recommendedName>
        <fullName evidence="4">Outer membrane protein with beta-barrel domain</fullName>
    </recommendedName>
</protein>
<accession>A0A316EFP4</accession>
<evidence type="ECO:0000313" key="2">
    <source>
        <dbReference type="EMBL" id="PWK28931.1"/>
    </source>
</evidence>
<dbReference type="EMBL" id="QGGO01000002">
    <property type="protein sequence ID" value="PWK28931.1"/>
    <property type="molecule type" value="Genomic_DNA"/>
</dbReference>
<evidence type="ECO:0000256" key="1">
    <source>
        <dbReference type="SAM" id="SignalP"/>
    </source>
</evidence>
<name>A0A316EFP4_9BACT</name>
<comment type="caution">
    <text evidence="2">The sequence shown here is derived from an EMBL/GenBank/DDBJ whole genome shotgun (WGS) entry which is preliminary data.</text>
</comment>
<evidence type="ECO:0000313" key="3">
    <source>
        <dbReference type="Proteomes" id="UP000245489"/>
    </source>
</evidence>
<keyword evidence="3" id="KW-1185">Reference proteome</keyword>